<organism evidence="3 4">
    <name type="scientific">Nakamurella antarctica</name>
    <dbReference type="NCBI Taxonomy" id="1902245"/>
    <lineage>
        <taxon>Bacteria</taxon>
        <taxon>Bacillati</taxon>
        <taxon>Actinomycetota</taxon>
        <taxon>Actinomycetes</taxon>
        <taxon>Nakamurellales</taxon>
        <taxon>Nakamurellaceae</taxon>
        <taxon>Nakamurella</taxon>
    </lineage>
</organism>
<dbReference type="InterPro" id="IPR004380">
    <property type="entry name" value="Asp_race"/>
</dbReference>
<dbReference type="SUPFAM" id="SSF53681">
    <property type="entry name" value="Aspartate/glutamate racemase"/>
    <property type="match status" value="2"/>
</dbReference>
<sequence length="260" mass="27896">MKTCADDGQVQVQATIGLIGGMSWESSSLYYRHINEMVRDRLGALHSAKCILFSVDFADIEAMQSAGNWEAAGEVLANAARRLEAAGADFLVLCTNTMHKVADQITAAVSIPLLHLADAAAADIIAKGVRTVGLLGTAFTMEQAFYTDRLISHGLIVLTPPPGDRAEIHRIIYEELCRGVISEASRASYLHIIADLVTAGAQGIILGCTEIELLIEQKHCTIPVFPTTAIHARAAVDFALSEKLAPPTPPQEPRNAPQDD</sequence>
<accession>A0A3G8ZLM9</accession>
<dbReference type="InterPro" id="IPR001920">
    <property type="entry name" value="Asp/Glu_race"/>
</dbReference>
<dbReference type="InterPro" id="IPR015942">
    <property type="entry name" value="Asp/Glu/hydantoin_racemase"/>
</dbReference>
<dbReference type="Gene3D" id="3.40.50.1860">
    <property type="match status" value="2"/>
</dbReference>
<protein>
    <submittedName>
        <fullName evidence="3">Aspartate/glutamate racemase family protein</fullName>
    </submittedName>
</protein>
<dbReference type="KEGG" id="nak:EH165_08180"/>
<reference evidence="3 4" key="2">
    <citation type="submission" date="2018-12" db="EMBL/GenBank/DDBJ databases">
        <title>Nakamurella antarcticus sp. nov., isolated from Antarctica South Shetland Islands soil.</title>
        <authorList>
            <person name="Peng F."/>
        </authorList>
    </citation>
    <scope>NUCLEOTIDE SEQUENCE [LARGE SCALE GENOMIC DNA]</scope>
    <source>
        <strain evidence="3 4">S14-144</strain>
    </source>
</reference>
<keyword evidence="4" id="KW-1185">Reference proteome</keyword>
<dbReference type="Proteomes" id="UP000268084">
    <property type="component" value="Chromosome"/>
</dbReference>
<evidence type="ECO:0000313" key="3">
    <source>
        <dbReference type="EMBL" id="AZI58120.1"/>
    </source>
</evidence>
<dbReference type="OrthoDB" id="9803739at2"/>
<name>A0A3G8ZLM9_9ACTN</name>
<keyword evidence="2" id="KW-0413">Isomerase</keyword>
<evidence type="ECO:0000313" key="4">
    <source>
        <dbReference type="Proteomes" id="UP000268084"/>
    </source>
</evidence>
<dbReference type="NCBIfam" id="TIGR00035">
    <property type="entry name" value="asp_race"/>
    <property type="match status" value="1"/>
</dbReference>
<dbReference type="PANTHER" id="PTHR21198:SF7">
    <property type="entry name" value="ASPARTATE-GLUTAMATE RACEMASE FAMILY"/>
    <property type="match status" value="1"/>
</dbReference>
<dbReference type="GO" id="GO:0047661">
    <property type="term" value="F:amino-acid racemase activity"/>
    <property type="evidence" value="ECO:0007669"/>
    <property type="project" value="InterPro"/>
</dbReference>
<dbReference type="AlphaFoldDB" id="A0A3G8ZLM9"/>
<proteinExistence type="inferred from homology"/>
<gene>
    <name evidence="3" type="ORF">EH165_08180</name>
</gene>
<reference evidence="3 4" key="1">
    <citation type="submission" date="2018-11" db="EMBL/GenBank/DDBJ databases">
        <authorList>
            <person name="Da X."/>
        </authorList>
    </citation>
    <scope>NUCLEOTIDE SEQUENCE [LARGE SCALE GENOMIC DNA]</scope>
    <source>
        <strain evidence="3 4">S14-144</strain>
    </source>
</reference>
<dbReference type="PANTHER" id="PTHR21198">
    <property type="entry name" value="GLUTAMATE RACEMASE"/>
    <property type="match status" value="1"/>
</dbReference>
<evidence type="ECO:0000256" key="1">
    <source>
        <dbReference type="ARBA" id="ARBA00007847"/>
    </source>
</evidence>
<dbReference type="RefSeq" id="WP_124799030.1">
    <property type="nucleotide sequence ID" value="NZ_CP034170.1"/>
</dbReference>
<comment type="similarity">
    <text evidence="1">Belongs to the aspartate/glutamate racemases family.</text>
</comment>
<dbReference type="Pfam" id="PF01177">
    <property type="entry name" value="Asp_Glu_race"/>
    <property type="match status" value="1"/>
</dbReference>
<evidence type="ECO:0000256" key="2">
    <source>
        <dbReference type="ARBA" id="ARBA00023235"/>
    </source>
</evidence>
<dbReference type="EMBL" id="CP034170">
    <property type="protein sequence ID" value="AZI58120.1"/>
    <property type="molecule type" value="Genomic_DNA"/>
</dbReference>